<gene>
    <name evidence="1" type="ORF">HLV38_01650</name>
</gene>
<name>A0A6M8J1J9_9ACTN</name>
<reference evidence="2" key="1">
    <citation type="submission" date="2020-05" db="EMBL/GenBank/DDBJ databases">
        <title>Novel species in genus Nocardioides.</title>
        <authorList>
            <person name="Zhang G."/>
        </authorList>
    </citation>
    <scope>NUCLEOTIDE SEQUENCE [LARGE SCALE GENOMIC DNA]</scope>
    <source>
        <strain evidence="2">zg-1050</strain>
    </source>
</reference>
<accession>A0A6M8J1J9</accession>
<dbReference type="RefSeq" id="WP_173163716.1">
    <property type="nucleotide sequence ID" value="NZ_CP053716.1"/>
</dbReference>
<evidence type="ECO:0000313" key="2">
    <source>
        <dbReference type="Proteomes" id="UP000503297"/>
    </source>
</evidence>
<dbReference type="KEGG" id="bwa:HLV38_01650"/>
<proteinExistence type="predicted"/>
<dbReference type="Proteomes" id="UP000503297">
    <property type="component" value="Chromosome"/>
</dbReference>
<evidence type="ECO:0000313" key="1">
    <source>
        <dbReference type="EMBL" id="QKF06971.1"/>
    </source>
</evidence>
<dbReference type="EMBL" id="CP053716">
    <property type="protein sequence ID" value="QKF06971.1"/>
    <property type="molecule type" value="Genomic_DNA"/>
</dbReference>
<dbReference type="AlphaFoldDB" id="A0A6M8J1J9"/>
<sequence>MREMKGAARHQAMVVGTSALRFDESPERAPHSTIMLSFEQIASDREGDSPLRSVERASDRFEPLRQRLLRLSVVRRSEMLCSLLTESSAGVGVAVLSPSETLACAVGLVAVTVVTLLI</sequence>
<keyword evidence="2" id="KW-1185">Reference proteome</keyword>
<protein>
    <submittedName>
        <fullName evidence="1">Uncharacterized protein</fullName>
    </submittedName>
</protein>
<organism evidence="1 2">
    <name type="scientific">Berryella wangjianweii</name>
    <dbReference type="NCBI Taxonomy" id="2734634"/>
    <lineage>
        <taxon>Bacteria</taxon>
        <taxon>Bacillati</taxon>
        <taxon>Actinomycetota</taxon>
        <taxon>Coriobacteriia</taxon>
        <taxon>Eggerthellales</taxon>
        <taxon>Eggerthellaceae</taxon>
        <taxon>Berryella</taxon>
    </lineage>
</organism>